<accession>A0A326TZU1</accession>
<reference evidence="1 2" key="1">
    <citation type="submission" date="2018-06" db="EMBL/GenBank/DDBJ databases">
        <title>Genomic Encyclopedia of Archaeal and Bacterial Type Strains, Phase II (KMG-II): from individual species to whole genera.</title>
        <authorList>
            <person name="Goeker M."/>
        </authorList>
    </citation>
    <scope>NUCLEOTIDE SEQUENCE [LARGE SCALE GENOMIC DNA]</scope>
    <source>
        <strain evidence="1 2">ATCC BAA-1881</strain>
    </source>
</reference>
<dbReference type="AlphaFoldDB" id="A0A326TZU1"/>
<organism evidence="1 2">
    <name type="scientific">Thermosporothrix hazakensis</name>
    <dbReference type="NCBI Taxonomy" id="644383"/>
    <lineage>
        <taxon>Bacteria</taxon>
        <taxon>Bacillati</taxon>
        <taxon>Chloroflexota</taxon>
        <taxon>Ktedonobacteria</taxon>
        <taxon>Ktedonobacterales</taxon>
        <taxon>Thermosporotrichaceae</taxon>
        <taxon>Thermosporothrix</taxon>
    </lineage>
</organism>
<dbReference type="EMBL" id="QKUF01000034">
    <property type="protein sequence ID" value="PZW22418.1"/>
    <property type="molecule type" value="Genomic_DNA"/>
</dbReference>
<protein>
    <submittedName>
        <fullName evidence="1">Uncharacterized protein</fullName>
    </submittedName>
</protein>
<dbReference type="Proteomes" id="UP000248806">
    <property type="component" value="Unassembled WGS sequence"/>
</dbReference>
<evidence type="ECO:0000313" key="1">
    <source>
        <dbReference type="EMBL" id="PZW22418.1"/>
    </source>
</evidence>
<name>A0A326TZU1_THEHA</name>
<sequence>MNTLKRLFLSLILTVTILLGSYIGSLSQMLQPAHVLAKPTIHMQNNCPPPPIDCTI</sequence>
<comment type="caution">
    <text evidence="1">The sequence shown here is derived from an EMBL/GenBank/DDBJ whole genome shotgun (WGS) entry which is preliminary data.</text>
</comment>
<keyword evidence="2" id="KW-1185">Reference proteome</keyword>
<dbReference type="RefSeq" id="WP_170142945.1">
    <property type="nucleotide sequence ID" value="NZ_BIFX01000001.1"/>
</dbReference>
<proteinExistence type="predicted"/>
<evidence type="ECO:0000313" key="2">
    <source>
        <dbReference type="Proteomes" id="UP000248806"/>
    </source>
</evidence>
<gene>
    <name evidence="1" type="ORF">EI42_05552</name>
</gene>